<dbReference type="Pfam" id="PF14125">
    <property type="entry name" value="DUF4292"/>
    <property type="match status" value="1"/>
</dbReference>
<dbReference type="InterPro" id="IPR025634">
    <property type="entry name" value="DUF4292"/>
</dbReference>
<proteinExistence type="predicted"/>
<dbReference type="AlphaFoldDB" id="A0A5J4SEK9"/>
<accession>A0A5J4SEK9</accession>
<evidence type="ECO:0000313" key="1">
    <source>
        <dbReference type="EMBL" id="KAA6344594.1"/>
    </source>
</evidence>
<reference evidence="1" key="1">
    <citation type="submission" date="2019-03" db="EMBL/GenBank/DDBJ databases">
        <title>Single cell metagenomics reveals metabolic interactions within the superorganism composed of flagellate Streblomastix strix and complex community of Bacteroidetes bacteria on its surface.</title>
        <authorList>
            <person name="Treitli S.C."/>
            <person name="Kolisko M."/>
            <person name="Husnik F."/>
            <person name="Keeling P."/>
            <person name="Hampl V."/>
        </authorList>
    </citation>
    <scope>NUCLEOTIDE SEQUENCE</scope>
    <source>
        <strain evidence="1">STM</strain>
    </source>
</reference>
<protein>
    <recommendedName>
        <fullName evidence="2">DUF4292 domain-containing protein</fullName>
    </recommendedName>
</protein>
<gene>
    <name evidence="1" type="ORF">EZS27_007792</name>
</gene>
<comment type="caution">
    <text evidence="1">The sequence shown here is derived from an EMBL/GenBank/DDBJ whole genome shotgun (WGS) entry which is preliminary data.</text>
</comment>
<dbReference type="EMBL" id="SNRY01000210">
    <property type="protein sequence ID" value="KAA6344594.1"/>
    <property type="molecule type" value="Genomic_DNA"/>
</dbReference>
<evidence type="ECO:0008006" key="2">
    <source>
        <dbReference type="Google" id="ProtNLM"/>
    </source>
</evidence>
<name>A0A5J4SEK9_9ZZZZ</name>
<sequence>MMKPIKILFLLLLCVMLLEACKSTRSLQQSKEETPHFLSSKLQLTIPYQGDIITLSGIMKMKSGERIQSSFLMPVLRYEVVCMDITPDEVLFVDRMNKCYVRAAQSDINALLTRKINFEKLEELLFDASQSGEKATITAEDLNLKSFGAVKLRLYDFSTADLTIVPTEVPARYKPVDLDELLKLLLSL</sequence>
<organism evidence="1">
    <name type="scientific">termite gut metagenome</name>
    <dbReference type="NCBI Taxonomy" id="433724"/>
    <lineage>
        <taxon>unclassified sequences</taxon>
        <taxon>metagenomes</taxon>
        <taxon>organismal metagenomes</taxon>
    </lineage>
</organism>